<dbReference type="Proteomes" id="UP001153954">
    <property type="component" value="Unassembled WGS sequence"/>
</dbReference>
<gene>
    <name evidence="5" type="ORF">EEDITHA_LOCUS1462</name>
</gene>
<dbReference type="PANTHER" id="PTHR21066">
    <property type="entry name" value="ODORANT-BINDING PROTEIN 59A-RELATED"/>
    <property type="match status" value="1"/>
</dbReference>
<evidence type="ECO:0000256" key="4">
    <source>
        <dbReference type="SAM" id="SignalP"/>
    </source>
</evidence>
<name>A0AAU9TGT4_EUPED</name>
<evidence type="ECO:0000313" key="5">
    <source>
        <dbReference type="EMBL" id="CAH2084936.1"/>
    </source>
</evidence>
<comment type="similarity">
    <text evidence="2">Belongs to the PBP/GOBP family.</text>
</comment>
<keyword evidence="3" id="KW-0964">Secreted</keyword>
<dbReference type="EMBL" id="CAKOGL010000003">
    <property type="protein sequence ID" value="CAH2084936.1"/>
    <property type="molecule type" value="Genomic_DNA"/>
</dbReference>
<organism evidence="5 6">
    <name type="scientific">Euphydryas editha</name>
    <name type="common">Edith's checkerspot</name>
    <dbReference type="NCBI Taxonomy" id="104508"/>
    <lineage>
        <taxon>Eukaryota</taxon>
        <taxon>Metazoa</taxon>
        <taxon>Ecdysozoa</taxon>
        <taxon>Arthropoda</taxon>
        <taxon>Hexapoda</taxon>
        <taxon>Insecta</taxon>
        <taxon>Pterygota</taxon>
        <taxon>Neoptera</taxon>
        <taxon>Endopterygota</taxon>
        <taxon>Lepidoptera</taxon>
        <taxon>Glossata</taxon>
        <taxon>Ditrysia</taxon>
        <taxon>Papilionoidea</taxon>
        <taxon>Nymphalidae</taxon>
        <taxon>Nymphalinae</taxon>
        <taxon>Euphydryas</taxon>
    </lineage>
</organism>
<keyword evidence="4" id="KW-0732">Signal</keyword>
<reference evidence="5" key="1">
    <citation type="submission" date="2022-03" db="EMBL/GenBank/DDBJ databases">
        <authorList>
            <person name="Tunstrom K."/>
        </authorList>
    </citation>
    <scope>NUCLEOTIDE SEQUENCE</scope>
</reference>
<comment type="subcellular location">
    <subcellularLocation>
        <location evidence="1">Secreted</location>
    </subcellularLocation>
</comment>
<dbReference type="InterPro" id="IPR036728">
    <property type="entry name" value="PBP_GOBP_sf"/>
</dbReference>
<dbReference type="GO" id="GO:0005549">
    <property type="term" value="F:odorant binding"/>
    <property type="evidence" value="ECO:0007669"/>
    <property type="project" value="InterPro"/>
</dbReference>
<protein>
    <submittedName>
        <fullName evidence="5">Uncharacterized protein</fullName>
    </submittedName>
</protein>
<dbReference type="SUPFAM" id="SSF47565">
    <property type="entry name" value="Insect pheromone/odorant-binding proteins"/>
    <property type="match status" value="1"/>
</dbReference>
<evidence type="ECO:0000256" key="3">
    <source>
        <dbReference type="ARBA" id="ARBA00022525"/>
    </source>
</evidence>
<evidence type="ECO:0000256" key="2">
    <source>
        <dbReference type="ARBA" id="ARBA00008098"/>
    </source>
</evidence>
<evidence type="ECO:0000256" key="1">
    <source>
        <dbReference type="ARBA" id="ARBA00004613"/>
    </source>
</evidence>
<dbReference type="InterPro" id="IPR052295">
    <property type="entry name" value="Odorant-binding_protein"/>
</dbReference>
<comment type="caution">
    <text evidence="5">The sequence shown here is derived from an EMBL/GenBank/DDBJ whole genome shotgun (WGS) entry which is preliminary data.</text>
</comment>
<keyword evidence="6" id="KW-1185">Reference proteome</keyword>
<feature type="signal peptide" evidence="4">
    <location>
        <begin position="1"/>
        <end position="18"/>
    </location>
</feature>
<dbReference type="AlphaFoldDB" id="A0AAU9TGT4"/>
<dbReference type="PANTHER" id="PTHR21066:SF3">
    <property type="entry name" value="IP02236P"/>
    <property type="match status" value="1"/>
</dbReference>
<proteinExistence type="inferred from homology"/>
<accession>A0AAU9TGT4</accession>
<evidence type="ECO:0000313" key="6">
    <source>
        <dbReference type="Proteomes" id="UP001153954"/>
    </source>
</evidence>
<dbReference type="Gene3D" id="1.10.238.270">
    <property type="match status" value="1"/>
</dbReference>
<sequence>MLRIVSFSLLIILQIVIAEPPPPFCGWPPPDVTNPWKCCNFPYLFKDEDFKACGIEIHPNDDQRLRRGPPDCSKLKCLFNKYKLMKDDEEIDNNAMMEFLDKWVEANPDYKNAVEKAKEHCLISELPGPKFPCGLSKNLYCMKSIMLLDCPKWEDTDNCKKLKNHIEKCKLNFVKE</sequence>
<dbReference type="GO" id="GO:0005576">
    <property type="term" value="C:extracellular region"/>
    <property type="evidence" value="ECO:0007669"/>
    <property type="project" value="UniProtKB-SubCell"/>
</dbReference>
<feature type="chain" id="PRO_5043325528" evidence="4">
    <location>
        <begin position="19"/>
        <end position="176"/>
    </location>
</feature>